<evidence type="ECO:0000313" key="2">
    <source>
        <dbReference type="Proteomes" id="UP000887229"/>
    </source>
</evidence>
<dbReference type="Proteomes" id="UP000887229">
    <property type="component" value="Unassembled WGS sequence"/>
</dbReference>
<comment type="caution">
    <text evidence="1">The sequence shown here is derived from an EMBL/GenBank/DDBJ whole genome shotgun (WGS) entry which is preliminary data.</text>
</comment>
<accession>A0A9P7ZD71</accession>
<keyword evidence="2" id="KW-1185">Reference proteome</keyword>
<feature type="non-terminal residue" evidence="1">
    <location>
        <position position="1"/>
    </location>
</feature>
<reference evidence="1" key="1">
    <citation type="journal article" date="2021" name="IMA Fungus">
        <title>Genomic characterization of three marine fungi, including Emericellopsis atlantica sp. nov. with signatures of a generalist lifestyle and marine biomass degradation.</title>
        <authorList>
            <person name="Hagestad O.C."/>
            <person name="Hou L."/>
            <person name="Andersen J.H."/>
            <person name="Hansen E.H."/>
            <person name="Altermark B."/>
            <person name="Li C."/>
            <person name="Kuhnert E."/>
            <person name="Cox R.J."/>
            <person name="Crous P.W."/>
            <person name="Spatafora J.W."/>
            <person name="Lail K."/>
            <person name="Amirebrahimi M."/>
            <person name="Lipzen A."/>
            <person name="Pangilinan J."/>
            <person name="Andreopoulos W."/>
            <person name="Hayes R.D."/>
            <person name="Ng V."/>
            <person name="Grigoriev I.V."/>
            <person name="Jackson S.A."/>
            <person name="Sutton T.D.S."/>
            <person name="Dobson A.D.W."/>
            <person name="Rama T."/>
        </authorList>
    </citation>
    <scope>NUCLEOTIDE SEQUENCE</scope>
    <source>
        <strain evidence="1">TS7</strain>
    </source>
</reference>
<organism evidence="1 2">
    <name type="scientific">Emericellopsis atlantica</name>
    <dbReference type="NCBI Taxonomy" id="2614577"/>
    <lineage>
        <taxon>Eukaryota</taxon>
        <taxon>Fungi</taxon>
        <taxon>Dikarya</taxon>
        <taxon>Ascomycota</taxon>
        <taxon>Pezizomycotina</taxon>
        <taxon>Sordariomycetes</taxon>
        <taxon>Hypocreomycetidae</taxon>
        <taxon>Hypocreales</taxon>
        <taxon>Bionectriaceae</taxon>
        <taxon>Emericellopsis</taxon>
    </lineage>
</organism>
<gene>
    <name evidence="1" type="ORF">F5Z01DRAFT_631444</name>
</gene>
<dbReference type="RefSeq" id="XP_046113500.1">
    <property type="nucleotide sequence ID" value="XM_046261787.1"/>
</dbReference>
<evidence type="ECO:0000313" key="1">
    <source>
        <dbReference type="EMBL" id="KAG9249576.1"/>
    </source>
</evidence>
<sequence>KISAQDRDTIYRILTHASALEVAHFVPVADEKWFASNKMDQYVINLMTFTPADSLCLGISNLGLKYSLQKT</sequence>
<dbReference type="GeneID" id="70292690"/>
<dbReference type="AlphaFoldDB" id="A0A9P7ZD71"/>
<dbReference type="EMBL" id="MU251301">
    <property type="protein sequence ID" value="KAG9249576.1"/>
    <property type="molecule type" value="Genomic_DNA"/>
</dbReference>
<proteinExistence type="predicted"/>
<protein>
    <submittedName>
        <fullName evidence="1">Uncharacterized protein</fullName>
    </submittedName>
</protein>
<name>A0A9P7ZD71_9HYPO</name>
<dbReference type="OrthoDB" id="2142759at2759"/>